<dbReference type="PROSITE" id="PS51502">
    <property type="entry name" value="S_R_A_B_BARREL"/>
    <property type="match status" value="1"/>
</dbReference>
<dbReference type="AlphaFoldDB" id="A0A2S9QNL0"/>
<comment type="caution">
    <text evidence="2">The sequence shown here is derived from an EMBL/GenBank/DDBJ whole genome shotgun (WGS) entry which is preliminary data.</text>
</comment>
<dbReference type="PANTHER" id="PTHR37832:SF1">
    <property type="entry name" value="STRESS-RESPONSE A_B BARREL DOMAIN-CONTAINING PROTEIN"/>
    <property type="match status" value="1"/>
</dbReference>
<reference evidence="2 3" key="1">
    <citation type="journal article" date="2017" name="New Microbes New Infect">
        <title>Genome sequence of 'Leucobacter massiliensis' sp. nov. isolated from human pharynx after travel to the 2014 Hajj.</title>
        <authorList>
            <person name="Leangapichart T."/>
            <person name="Gautret P."/>
            <person name="Nguyen T.T."/>
            <person name="Armstrong N."/>
            <person name="Rolain J.M."/>
        </authorList>
    </citation>
    <scope>NUCLEOTIDE SEQUENCE [LARGE SCALE GENOMIC DNA]</scope>
    <source>
        <strain evidence="2 3">122RC15</strain>
    </source>
</reference>
<dbReference type="OrthoDB" id="6637496at2"/>
<dbReference type="Pfam" id="PF07876">
    <property type="entry name" value="Dabb"/>
    <property type="match status" value="1"/>
</dbReference>
<dbReference type="SMART" id="SM00886">
    <property type="entry name" value="Dabb"/>
    <property type="match status" value="1"/>
</dbReference>
<sequence length="101" mass="11241">MIRHIVLFRFISDDPALRAEQLAEVGRRSRALVGVIPGLLALDVHANCLDDPRNSDFALVGDFEDLASVEAYVPHPAHRELIAYLSTVRIEGSRTAIDYEL</sequence>
<dbReference type="Proteomes" id="UP000238650">
    <property type="component" value="Unassembled WGS sequence"/>
</dbReference>
<dbReference type="SUPFAM" id="SSF54909">
    <property type="entry name" value="Dimeric alpha+beta barrel"/>
    <property type="match status" value="1"/>
</dbReference>
<accession>A0A2S9QNL0</accession>
<evidence type="ECO:0000313" key="3">
    <source>
        <dbReference type="Proteomes" id="UP000238650"/>
    </source>
</evidence>
<dbReference type="PANTHER" id="PTHR37832">
    <property type="entry name" value="BLL2683 PROTEIN"/>
    <property type="match status" value="1"/>
</dbReference>
<dbReference type="RefSeq" id="WP_105805619.1">
    <property type="nucleotide sequence ID" value="NZ_MWZD01000017.1"/>
</dbReference>
<feature type="domain" description="Stress-response A/B barrel" evidence="1">
    <location>
        <begin position="2"/>
        <end position="99"/>
    </location>
</feature>
<dbReference type="EMBL" id="MWZD01000017">
    <property type="protein sequence ID" value="PRI11167.1"/>
    <property type="molecule type" value="Genomic_DNA"/>
</dbReference>
<gene>
    <name evidence="2" type="ORF">B4915_09950</name>
</gene>
<keyword evidence="3" id="KW-1185">Reference proteome</keyword>
<dbReference type="Gene3D" id="3.30.70.100">
    <property type="match status" value="1"/>
</dbReference>
<dbReference type="InterPro" id="IPR011008">
    <property type="entry name" value="Dimeric_a/b-barrel"/>
</dbReference>
<organism evidence="2 3">
    <name type="scientific">Leucobacter massiliensis</name>
    <dbReference type="NCBI Taxonomy" id="1686285"/>
    <lineage>
        <taxon>Bacteria</taxon>
        <taxon>Bacillati</taxon>
        <taxon>Actinomycetota</taxon>
        <taxon>Actinomycetes</taxon>
        <taxon>Micrococcales</taxon>
        <taxon>Microbacteriaceae</taxon>
        <taxon>Leucobacter</taxon>
    </lineage>
</organism>
<proteinExistence type="predicted"/>
<evidence type="ECO:0000313" key="2">
    <source>
        <dbReference type="EMBL" id="PRI11167.1"/>
    </source>
</evidence>
<protein>
    <recommendedName>
        <fullName evidence="1">Stress-response A/B barrel domain-containing protein</fullName>
    </recommendedName>
</protein>
<evidence type="ECO:0000259" key="1">
    <source>
        <dbReference type="PROSITE" id="PS51502"/>
    </source>
</evidence>
<name>A0A2S9QNL0_9MICO</name>
<dbReference type="InterPro" id="IPR013097">
    <property type="entry name" value="Dabb"/>
</dbReference>